<protein>
    <recommendedName>
        <fullName evidence="2">Terminase large subunit gp17-like C-terminal domain-containing protein</fullName>
    </recommendedName>
</protein>
<dbReference type="InterPro" id="IPR006517">
    <property type="entry name" value="Phage_terminase_lsu-like_C"/>
</dbReference>
<evidence type="ECO:0000259" key="2">
    <source>
        <dbReference type="Pfam" id="PF17289"/>
    </source>
</evidence>
<evidence type="ECO:0000313" key="3">
    <source>
        <dbReference type="EMBL" id="HDD53072.1"/>
    </source>
</evidence>
<organism evidence="3">
    <name type="scientific">Thermosulfidibacter takaii</name>
    <dbReference type="NCBI Taxonomy" id="412593"/>
    <lineage>
        <taxon>Bacteria</taxon>
        <taxon>Pseudomonadati</taxon>
        <taxon>Thermosulfidibacterota</taxon>
        <taxon>Thermosulfidibacteria</taxon>
        <taxon>Thermosulfidibacterales</taxon>
        <taxon>Thermosulfidibacteraceae</taxon>
    </lineage>
</organism>
<gene>
    <name evidence="3" type="ORF">ENF32_03265</name>
</gene>
<dbReference type="EMBL" id="DQWS01000125">
    <property type="protein sequence ID" value="HDD53072.1"/>
    <property type="molecule type" value="Genomic_DNA"/>
</dbReference>
<dbReference type="NCBIfam" id="TIGR01630">
    <property type="entry name" value="psiM2_ORF9"/>
    <property type="match status" value="1"/>
</dbReference>
<dbReference type="InterPro" id="IPR027417">
    <property type="entry name" value="P-loop_NTPase"/>
</dbReference>
<dbReference type="Gene3D" id="3.40.50.300">
    <property type="entry name" value="P-loop containing nucleotide triphosphate hydrolases"/>
    <property type="match status" value="1"/>
</dbReference>
<name>A0A7C0U624_9BACT</name>
<keyword evidence="1" id="KW-1188">Viral release from host cell</keyword>
<comment type="caution">
    <text evidence="3">The sequence shown here is derived from an EMBL/GenBank/DDBJ whole genome shotgun (WGS) entry which is preliminary data.</text>
</comment>
<feature type="domain" description="Terminase large subunit gp17-like C-terminal" evidence="2">
    <location>
        <begin position="338"/>
        <end position="484"/>
    </location>
</feature>
<dbReference type="Proteomes" id="UP000885690">
    <property type="component" value="Unassembled WGS sequence"/>
</dbReference>
<dbReference type="Pfam" id="PF17289">
    <property type="entry name" value="Terminase_6C"/>
    <property type="match status" value="1"/>
</dbReference>
<dbReference type="AlphaFoldDB" id="A0A7C0U624"/>
<dbReference type="InterPro" id="IPR035421">
    <property type="entry name" value="Terminase_6C"/>
</dbReference>
<proteinExistence type="predicted"/>
<accession>A0A7C0U624</accession>
<reference evidence="3" key="1">
    <citation type="journal article" date="2020" name="mSystems">
        <title>Genome- and Community-Level Interaction Insights into Carbon Utilization and Element Cycling Functions of Hydrothermarchaeota in Hydrothermal Sediment.</title>
        <authorList>
            <person name="Zhou Z."/>
            <person name="Liu Y."/>
            <person name="Xu W."/>
            <person name="Pan J."/>
            <person name="Luo Z.H."/>
            <person name="Li M."/>
        </authorList>
    </citation>
    <scope>NUCLEOTIDE SEQUENCE [LARGE SCALE GENOMIC DNA]</scope>
    <source>
        <strain evidence="3">HyVt-115</strain>
    </source>
</reference>
<sequence length="511" mass="58628">MAIAELARRLEGKADPAREARKERARQDFAFFFEYYIAPQMEDYVPSAPYQLALIRTVSTRRLTREDALLFRNLVLPERRDLIRPTQHLRGLLDLEPRDHGKTSRMTQALPLWLIVTQQRVFPVTIHASENAARDVLSSIKLELENNERILEDFGDLKGRTWSSRKIVLANGNALAALGAGQSIRGIKDKYRRPTHIICDDLLKDDDVESASRREAVYRWFKRAVMNLGKDALIVVVNTIMHPDDLPSRLKNEIKKGKLKGWVCLWLRAHTPEGQPIWPQRWSLEDLRQKREDVGEDVWATEFCNDPVPEGSKKFRKDWFVFYDVAQIDPTQLVITCAVDPATGTSTGDYTAVVAVGVPKGFRYPIYVLEAWGARCSEFELLAKLVDLYGLYPHMKMMGFEEQNFQKIYKNLCIREAWERYGVKLPVKGIKQTGAKALRIASLSPLVEAGVIRFRKTQTLLLDQLEAFPKGHDDLPDALEMAVSLLPKQNRIPKAIPLRIRRQAADILRRY</sequence>
<dbReference type="Gene3D" id="3.30.420.240">
    <property type="match status" value="1"/>
</dbReference>
<evidence type="ECO:0000256" key="1">
    <source>
        <dbReference type="ARBA" id="ARBA00022612"/>
    </source>
</evidence>